<evidence type="ECO:0000256" key="4">
    <source>
        <dbReference type="ARBA" id="ARBA00022840"/>
    </source>
</evidence>
<dbReference type="RefSeq" id="WP_382363070.1">
    <property type="nucleotide sequence ID" value="NZ_JBHLWV010000018.1"/>
</dbReference>
<dbReference type="InterPro" id="IPR010488">
    <property type="entry name" value="Zeta_toxin_domain"/>
</dbReference>
<comment type="caution">
    <text evidence="8">The sequence shown here is derived from an EMBL/GenBank/DDBJ whole genome shotgun (WGS) entry which is preliminary data.</text>
</comment>
<evidence type="ECO:0000256" key="5">
    <source>
        <dbReference type="ARBA" id="ARBA00032897"/>
    </source>
</evidence>
<dbReference type="EMBL" id="JBHLWV010000018">
    <property type="protein sequence ID" value="MFC0314877.1"/>
    <property type="molecule type" value="Genomic_DNA"/>
</dbReference>
<evidence type="ECO:0000256" key="6">
    <source>
        <dbReference type="ARBA" id="ARBA00048178"/>
    </source>
</evidence>
<reference evidence="8 9" key="1">
    <citation type="submission" date="2024-09" db="EMBL/GenBank/DDBJ databases">
        <authorList>
            <person name="Sun Q."/>
            <person name="Mori K."/>
        </authorList>
    </citation>
    <scope>NUCLEOTIDE SEQUENCE [LARGE SCALE GENOMIC DNA]</scope>
    <source>
        <strain evidence="8 9">CCM 7957</strain>
    </source>
</reference>
<dbReference type="PANTHER" id="PTHR39206:SF1">
    <property type="entry name" value="SLL8004 PROTEIN"/>
    <property type="match status" value="1"/>
</dbReference>
<organism evidence="8 9">
    <name type="scientific">Gordonia phosphorivorans</name>
    <dbReference type="NCBI Taxonomy" id="1056982"/>
    <lineage>
        <taxon>Bacteria</taxon>
        <taxon>Bacillati</taxon>
        <taxon>Actinomycetota</taxon>
        <taxon>Actinomycetes</taxon>
        <taxon>Mycobacteriales</taxon>
        <taxon>Gordoniaceae</taxon>
        <taxon>Gordonia</taxon>
    </lineage>
</organism>
<accession>A0ABV6H7N6</accession>
<dbReference type="PANTHER" id="PTHR39206">
    <property type="entry name" value="SLL8004 PROTEIN"/>
    <property type="match status" value="1"/>
</dbReference>
<feature type="domain" description="Zeta toxin" evidence="7">
    <location>
        <begin position="3"/>
        <end position="159"/>
    </location>
</feature>
<name>A0ABV6H7N6_9ACTN</name>
<keyword evidence="3" id="KW-0547">Nucleotide-binding</keyword>
<comment type="catalytic activity">
    <reaction evidence="6">
        <text>UDP-N-acetyl-alpha-D-glucosamine + ATP = UDP-N-acetyl-alpha-D-glucosamine 3'-phosphate + ADP + H(+)</text>
        <dbReference type="Rhea" id="RHEA:32671"/>
        <dbReference type="ChEBI" id="CHEBI:15378"/>
        <dbReference type="ChEBI" id="CHEBI:30616"/>
        <dbReference type="ChEBI" id="CHEBI:57705"/>
        <dbReference type="ChEBI" id="CHEBI:64353"/>
        <dbReference type="ChEBI" id="CHEBI:456216"/>
        <dbReference type="EC" id="2.7.1.176"/>
    </reaction>
</comment>
<keyword evidence="4" id="KW-0067">ATP-binding</keyword>
<evidence type="ECO:0000259" key="7">
    <source>
        <dbReference type="Pfam" id="PF06414"/>
    </source>
</evidence>
<evidence type="ECO:0000256" key="2">
    <source>
        <dbReference type="ARBA" id="ARBA00011963"/>
    </source>
</evidence>
<dbReference type="Gene3D" id="3.40.50.300">
    <property type="entry name" value="P-loop containing nucleotide triphosphate hydrolases"/>
    <property type="match status" value="1"/>
</dbReference>
<dbReference type="EC" id="2.7.1.176" evidence="2"/>
<evidence type="ECO:0000256" key="1">
    <source>
        <dbReference type="ARBA" id="ARBA00009104"/>
    </source>
</evidence>
<comment type="similarity">
    <text evidence="1">Belongs to the zeta toxin family.</text>
</comment>
<evidence type="ECO:0000313" key="8">
    <source>
        <dbReference type="EMBL" id="MFC0314877.1"/>
    </source>
</evidence>
<evidence type="ECO:0000313" key="9">
    <source>
        <dbReference type="Proteomes" id="UP001589783"/>
    </source>
</evidence>
<keyword evidence="9" id="KW-1185">Reference proteome</keyword>
<evidence type="ECO:0000256" key="3">
    <source>
        <dbReference type="ARBA" id="ARBA00022741"/>
    </source>
</evidence>
<gene>
    <name evidence="8" type="ORF">ACFFJD_08440</name>
</gene>
<dbReference type="Pfam" id="PF06414">
    <property type="entry name" value="Zeta_toxin"/>
    <property type="match status" value="1"/>
</dbReference>
<dbReference type="Proteomes" id="UP001589783">
    <property type="component" value="Unassembled WGS sequence"/>
</dbReference>
<sequence>MSNPRLDLVVGCNGAGKTTLIRTLLTHAIPGSALVNADDIAAARYPDNAAAMAYEAAQIADIMRQQLIAAKVSFIAETVFSHPSKLDLIGSAHAAGFRVFLHVVTIPEDLAVSRVARRVTQGGHSVPEDKVRGRYQRVWGHAARAIALADGAYIYNNEDSTMSRVAVFDQGQLIRSGKIPEWLPADLRRLLND</sequence>
<protein>
    <recommendedName>
        <fullName evidence="5">UDP-N-acetylglucosamine kinase</fullName>
        <ecNumber evidence="2">2.7.1.176</ecNumber>
    </recommendedName>
    <alternativeName>
        <fullName evidence="5">UDP-N-acetylglucosamine kinase</fullName>
    </alternativeName>
</protein>
<proteinExistence type="inferred from homology"/>
<dbReference type="SUPFAM" id="SSF52540">
    <property type="entry name" value="P-loop containing nucleoside triphosphate hydrolases"/>
    <property type="match status" value="1"/>
</dbReference>
<dbReference type="InterPro" id="IPR027417">
    <property type="entry name" value="P-loop_NTPase"/>
</dbReference>